<keyword evidence="8" id="KW-1179">Viral genome integration</keyword>
<sequence>MNNSHSLDNFEASLFRVGKSKNTVRIYTNIVRQFLDLNYADPIEWLIESRNSGASPATLKSRTAALKAWTRFTGDAAADAALCAYKLPTVGAPTPHPVPGGIVVVRAVLGTVTDRRVRLLIALGALAGLRVAESLAVTGQSWDRAAQALRITGKGGKTRVIPVSTELEAILLECAPKNPREKMVGLQDRWAREKITEAFSNIGVRHGNGDSITSHDLRATFATELYEQSSRDLVLVQRLLGHSSVAQTQQYLGLADSRVRNGVNFA</sequence>
<dbReference type="OrthoDB" id="14727at10239"/>
<keyword evidence="6" id="KW-0238">DNA-binding</keyword>
<evidence type="ECO:0000313" key="11">
    <source>
        <dbReference type="Proteomes" id="UP000203357"/>
    </source>
</evidence>
<dbReference type="InterPro" id="IPR011010">
    <property type="entry name" value="DNA_brk_join_enz"/>
</dbReference>
<keyword evidence="5" id="KW-0229">DNA integration</keyword>
<dbReference type="Gene3D" id="1.10.443.10">
    <property type="entry name" value="Intergrase catalytic core"/>
    <property type="match status" value="1"/>
</dbReference>
<dbReference type="GO" id="GO:0044826">
    <property type="term" value="P:viral genome integration into host DNA"/>
    <property type="evidence" value="ECO:0007669"/>
    <property type="project" value="UniProtKB-KW"/>
</dbReference>
<dbReference type="InterPro" id="IPR013762">
    <property type="entry name" value="Integrase-like_cat_sf"/>
</dbReference>
<dbReference type="GO" id="GO:0016787">
    <property type="term" value="F:hydrolase activity"/>
    <property type="evidence" value="ECO:0007669"/>
    <property type="project" value="UniProtKB-KW"/>
</dbReference>
<organism evidence="10 11">
    <name type="scientific">Gordonia phage Jumbo</name>
    <dbReference type="NCBI Taxonomy" id="1887650"/>
    <lineage>
        <taxon>Viruses</taxon>
        <taxon>Duplodnaviria</taxon>
        <taxon>Heunggongvirae</taxon>
        <taxon>Uroviricota</taxon>
        <taxon>Caudoviricetes</taxon>
        <taxon>Gorjumvirus</taxon>
        <taxon>Gorjumvirus jumbo</taxon>
    </lineage>
</organism>
<evidence type="ECO:0000256" key="1">
    <source>
        <dbReference type="ARBA" id="ARBA00008857"/>
    </source>
</evidence>
<gene>
    <name evidence="10" type="primary">69</name>
    <name evidence="10" type="ORF">SEA_JUMBO_69</name>
</gene>
<dbReference type="SUPFAM" id="SSF56349">
    <property type="entry name" value="DNA breaking-rejoining enzymes"/>
    <property type="match status" value="1"/>
</dbReference>
<dbReference type="InterPro" id="IPR050090">
    <property type="entry name" value="Tyrosine_recombinase_XerCD"/>
</dbReference>
<keyword evidence="7" id="KW-0233">DNA recombination</keyword>
<dbReference type="PANTHER" id="PTHR30349">
    <property type="entry name" value="PHAGE INTEGRASE-RELATED"/>
    <property type="match status" value="1"/>
</dbReference>
<dbReference type="InterPro" id="IPR010998">
    <property type="entry name" value="Integrase_recombinase_N"/>
</dbReference>
<keyword evidence="3" id="KW-0808">Transferase</keyword>
<dbReference type="Pfam" id="PF00589">
    <property type="entry name" value="Phage_integrase"/>
    <property type="match status" value="1"/>
</dbReference>
<dbReference type="GeneID" id="29067959"/>
<dbReference type="KEGG" id="vg:29067959"/>
<dbReference type="PROSITE" id="PS51898">
    <property type="entry name" value="TYR_RECOMBINASE"/>
    <property type="match status" value="1"/>
</dbReference>
<dbReference type="GO" id="GO:0016740">
    <property type="term" value="F:transferase activity"/>
    <property type="evidence" value="ECO:0007669"/>
    <property type="project" value="UniProtKB-KW"/>
</dbReference>
<proteinExistence type="inferred from homology"/>
<evidence type="ECO:0000313" key="10">
    <source>
        <dbReference type="EMBL" id="AOE44577.1"/>
    </source>
</evidence>
<dbReference type="RefSeq" id="YP_009291034.1">
    <property type="nucleotide sequence ID" value="NC_031109.1"/>
</dbReference>
<reference evidence="11" key="1">
    <citation type="submission" date="2016-07" db="EMBL/GenBank/DDBJ databases">
        <authorList>
            <person name="Florea S."/>
            <person name="Webb J.S."/>
            <person name="Jaromczyk J."/>
            <person name="Schardl C.L."/>
        </authorList>
    </citation>
    <scope>NUCLEOTIDE SEQUENCE [LARGE SCALE GENOMIC DNA]</scope>
</reference>
<evidence type="ECO:0000256" key="7">
    <source>
        <dbReference type="ARBA" id="ARBA00023172"/>
    </source>
</evidence>
<evidence type="ECO:0000259" key="9">
    <source>
        <dbReference type="PROSITE" id="PS51898"/>
    </source>
</evidence>
<dbReference type="CDD" id="cd00397">
    <property type="entry name" value="DNA_BRE_C"/>
    <property type="match status" value="1"/>
</dbReference>
<keyword evidence="8" id="KW-1160">Virus entry into host cell</keyword>
<dbReference type="GO" id="GO:0075713">
    <property type="term" value="P:establishment of integrated proviral latency"/>
    <property type="evidence" value="ECO:0007669"/>
    <property type="project" value="UniProtKB-KW"/>
</dbReference>
<dbReference type="Gene3D" id="1.10.150.130">
    <property type="match status" value="1"/>
</dbReference>
<evidence type="ECO:0000256" key="6">
    <source>
        <dbReference type="ARBA" id="ARBA00023125"/>
    </source>
</evidence>
<dbReference type="GO" id="GO:0015074">
    <property type="term" value="P:DNA integration"/>
    <property type="evidence" value="ECO:0007669"/>
    <property type="project" value="UniProtKB-KW"/>
</dbReference>
<name>A0A1B3B0M5_9CAUD</name>
<keyword evidence="11" id="KW-1185">Reference proteome</keyword>
<dbReference type="GO" id="GO:0006310">
    <property type="term" value="P:DNA recombination"/>
    <property type="evidence" value="ECO:0007669"/>
    <property type="project" value="UniProtKB-KW"/>
</dbReference>
<dbReference type="GO" id="GO:0003677">
    <property type="term" value="F:DNA binding"/>
    <property type="evidence" value="ECO:0007669"/>
    <property type="project" value="UniProtKB-KW"/>
</dbReference>
<accession>A0A1B3B0M5</accession>
<feature type="domain" description="Tyr recombinase" evidence="9">
    <location>
        <begin position="93"/>
        <end position="264"/>
    </location>
</feature>
<evidence type="ECO:0000256" key="8">
    <source>
        <dbReference type="ARBA" id="ARBA00023195"/>
    </source>
</evidence>
<dbReference type="InterPro" id="IPR002104">
    <property type="entry name" value="Integrase_catalytic"/>
</dbReference>
<keyword evidence="4" id="KW-0378">Hydrolase</keyword>
<evidence type="ECO:0000256" key="5">
    <source>
        <dbReference type="ARBA" id="ARBA00022908"/>
    </source>
</evidence>
<dbReference type="PANTHER" id="PTHR30349:SF64">
    <property type="entry name" value="PROPHAGE INTEGRASE INTD-RELATED"/>
    <property type="match status" value="1"/>
</dbReference>
<evidence type="ECO:0000256" key="4">
    <source>
        <dbReference type="ARBA" id="ARBA00022801"/>
    </source>
</evidence>
<evidence type="ECO:0000256" key="3">
    <source>
        <dbReference type="ARBA" id="ARBA00022679"/>
    </source>
</evidence>
<comment type="similarity">
    <text evidence="1">Belongs to the 'phage' integrase family.</text>
</comment>
<protein>
    <recommendedName>
        <fullName evidence="2">Integrase</fullName>
    </recommendedName>
</protein>
<dbReference type="EMBL" id="KX557281">
    <property type="protein sequence ID" value="AOE44577.1"/>
    <property type="molecule type" value="Genomic_DNA"/>
</dbReference>
<dbReference type="Proteomes" id="UP000203357">
    <property type="component" value="Segment"/>
</dbReference>
<evidence type="ECO:0000256" key="2">
    <source>
        <dbReference type="ARBA" id="ARBA00016082"/>
    </source>
</evidence>